<reference evidence="1 2" key="1">
    <citation type="submission" date="2015-09" db="EMBL/GenBank/DDBJ databases">
        <title>Trachymyrmex cornetzi WGS genome.</title>
        <authorList>
            <person name="Nygaard S."/>
            <person name="Hu H."/>
            <person name="Boomsma J."/>
            <person name="Zhang G."/>
        </authorList>
    </citation>
    <scope>NUCLEOTIDE SEQUENCE [LARGE SCALE GENOMIC DNA]</scope>
    <source>
        <strain evidence="1">Tcor2-1</strain>
        <tissue evidence="1">Whole body</tissue>
    </source>
</reference>
<evidence type="ECO:0000313" key="2">
    <source>
        <dbReference type="Proteomes" id="UP000078492"/>
    </source>
</evidence>
<dbReference type="EMBL" id="KQ979226">
    <property type="protein sequence ID" value="KYN22220.1"/>
    <property type="molecule type" value="Genomic_DNA"/>
</dbReference>
<gene>
    <name evidence="1" type="ORF">ALC57_05391</name>
</gene>
<protein>
    <recommendedName>
        <fullName evidence="3">BESS domain-containing protein</fullName>
    </recommendedName>
</protein>
<organism evidence="1 2">
    <name type="scientific">Trachymyrmex cornetzi</name>
    <dbReference type="NCBI Taxonomy" id="471704"/>
    <lineage>
        <taxon>Eukaryota</taxon>
        <taxon>Metazoa</taxon>
        <taxon>Ecdysozoa</taxon>
        <taxon>Arthropoda</taxon>
        <taxon>Hexapoda</taxon>
        <taxon>Insecta</taxon>
        <taxon>Pterygota</taxon>
        <taxon>Neoptera</taxon>
        <taxon>Endopterygota</taxon>
        <taxon>Hymenoptera</taxon>
        <taxon>Apocrita</taxon>
        <taxon>Aculeata</taxon>
        <taxon>Formicoidea</taxon>
        <taxon>Formicidae</taxon>
        <taxon>Myrmicinae</taxon>
        <taxon>Trachymyrmex</taxon>
    </lineage>
</organism>
<evidence type="ECO:0008006" key="3">
    <source>
        <dbReference type="Google" id="ProtNLM"/>
    </source>
</evidence>
<sequence length="153" mass="17102">MYSDPLQNYSESEVITSDSRLSYSTICPSTYQFPSSCSISTPKNSTVPIVSGKKFTENENTSCETLYTKRRASKKQKTGSSSMEEVIEAVKQIASRPIILPQSVTQSEPAQDSINHFTAYLGAKLREMSPHRRTVLEAEIIKVLFVANLDNER</sequence>
<dbReference type="AlphaFoldDB" id="A0A151JAW0"/>
<evidence type="ECO:0000313" key="1">
    <source>
        <dbReference type="EMBL" id="KYN22220.1"/>
    </source>
</evidence>
<name>A0A151JAW0_9HYME</name>
<dbReference type="Proteomes" id="UP000078492">
    <property type="component" value="Unassembled WGS sequence"/>
</dbReference>
<proteinExistence type="predicted"/>
<keyword evidence="2" id="KW-1185">Reference proteome</keyword>
<accession>A0A151JAW0</accession>